<organism evidence="1 2">
    <name type="scientific">Terasakiispira papahanaumokuakeensis</name>
    <dbReference type="NCBI Taxonomy" id="197479"/>
    <lineage>
        <taxon>Bacteria</taxon>
        <taxon>Pseudomonadati</taxon>
        <taxon>Pseudomonadota</taxon>
        <taxon>Gammaproteobacteria</taxon>
        <taxon>Oceanospirillales</taxon>
        <taxon>Terasakiispira</taxon>
    </lineage>
</organism>
<proteinExistence type="predicted"/>
<keyword evidence="2" id="KW-1185">Reference proteome</keyword>
<sequence length="107" mass="12042">MRGGPARWDDADLEGLVNAESAHKIRAARRQAPDVLWVLPECWEACALWRRVGHQLRYAPTGRVIGLDYTQLVAVTELQAIPEAQRAALFDQIQLIERGALAEINRK</sequence>
<dbReference type="Pfam" id="PF08809">
    <property type="entry name" value="DUF1799"/>
    <property type="match status" value="1"/>
</dbReference>
<dbReference type="STRING" id="197479.BFW38_06460"/>
<dbReference type="EMBL" id="MDTQ01000001">
    <property type="protein sequence ID" value="ODC03237.1"/>
    <property type="molecule type" value="Genomic_DNA"/>
</dbReference>
<dbReference type="AlphaFoldDB" id="A0A1E2V8C2"/>
<accession>A0A1E2V8C2</accession>
<gene>
    <name evidence="1" type="ORF">BFW38_06460</name>
</gene>
<dbReference type="InterPro" id="IPR014915">
    <property type="entry name" value="Phage_TLS_TfmB"/>
</dbReference>
<dbReference type="RefSeq" id="WP_068997653.1">
    <property type="nucleotide sequence ID" value="NZ_MDTQ01000001.1"/>
</dbReference>
<dbReference type="Proteomes" id="UP000094291">
    <property type="component" value="Unassembled WGS sequence"/>
</dbReference>
<name>A0A1E2V8C2_9GAMM</name>
<comment type="caution">
    <text evidence="1">The sequence shown here is derived from an EMBL/GenBank/DDBJ whole genome shotgun (WGS) entry which is preliminary data.</text>
</comment>
<reference evidence="1 2" key="1">
    <citation type="submission" date="2016-08" db="EMBL/GenBank/DDBJ databases">
        <authorList>
            <person name="Seilhamer J.J."/>
        </authorList>
    </citation>
    <scope>NUCLEOTIDE SEQUENCE [LARGE SCALE GENOMIC DNA]</scope>
    <source>
        <strain evidence="1 2">PH27A</strain>
    </source>
</reference>
<evidence type="ECO:0000313" key="2">
    <source>
        <dbReference type="Proteomes" id="UP000094291"/>
    </source>
</evidence>
<evidence type="ECO:0000313" key="1">
    <source>
        <dbReference type="EMBL" id="ODC03237.1"/>
    </source>
</evidence>
<protein>
    <submittedName>
        <fullName evidence="1">Uncharacterized protein</fullName>
    </submittedName>
</protein>